<evidence type="ECO:0000256" key="4">
    <source>
        <dbReference type="PROSITE-ProRule" id="PRU00335"/>
    </source>
</evidence>
<dbReference type="InterPro" id="IPR009057">
    <property type="entry name" value="Homeodomain-like_sf"/>
</dbReference>
<accession>D3PW75</accession>
<dbReference type="Gene3D" id="1.10.10.60">
    <property type="entry name" value="Homeodomain-like"/>
    <property type="match status" value="1"/>
</dbReference>
<dbReference type="InterPro" id="IPR050109">
    <property type="entry name" value="HTH-type_TetR-like_transc_reg"/>
</dbReference>
<dbReference type="GO" id="GO:0000976">
    <property type="term" value="F:transcription cis-regulatory region binding"/>
    <property type="evidence" value="ECO:0007669"/>
    <property type="project" value="TreeGrafter"/>
</dbReference>
<dbReference type="InterPro" id="IPR001647">
    <property type="entry name" value="HTH_TetR"/>
</dbReference>
<evidence type="ECO:0000256" key="2">
    <source>
        <dbReference type="ARBA" id="ARBA00023125"/>
    </source>
</evidence>
<protein>
    <submittedName>
        <fullName evidence="6">Transcriptional regulator, TetR family</fullName>
    </submittedName>
</protein>
<dbReference type="PANTHER" id="PTHR30055">
    <property type="entry name" value="HTH-TYPE TRANSCRIPTIONAL REGULATOR RUTR"/>
    <property type="match status" value="1"/>
</dbReference>
<evidence type="ECO:0000256" key="3">
    <source>
        <dbReference type="ARBA" id="ARBA00023163"/>
    </source>
</evidence>
<dbReference type="GO" id="GO:0003700">
    <property type="term" value="F:DNA-binding transcription factor activity"/>
    <property type="evidence" value="ECO:0007669"/>
    <property type="project" value="TreeGrafter"/>
</dbReference>
<keyword evidence="3" id="KW-0804">Transcription</keyword>
<evidence type="ECO:0000256" key="1">
    <source>
        <dbReference type="ARBA" id="ARBA00023015"/>
    </source>
</evidence>
<dbReference type="KEGG" id="sna:Snas_1528"/>
<dbReference type="PRINTS" id="PR00455">
    <property type="entry name" value="HTHTETR"/>
</dbReference>
<evidence type="ECO:0000313" key="7">
    <source>
        <dbReference type="Proteomes" id="UP000000844"/>
    </source>
</evidence>
<dbReference type="Proteomes" id="UP000000844">
    <property type="component" value="Chromosome"/>
</dbReference>
<evidence type="ECO:0000259" key="5">
    <source>
        <dbReference type="PROSITE" id="PS50977"/>
    </source>
</evidence>
<dbReference type="SUPFAM" id="SSF48498">
    <property type="entry name" value="Tetracyclin repressor-like, C-terminal domain"/>
    <property type="match status" value="1"/>
</dbReference>
<proteinExistence type="predicted"/>
<dbReference type="eggNOG" id="COG1309">
    <property type="taxonomic scope" value="Bacteria"/>
</dbReference>
<name>D3PW75_STANL</name>
<reference evidence="6 7" key="1">
    <citation type="journal article" date="2009" name="Stand. Genomic Sci.">
        <title>Complete genome sequence of Stackebrandtia nassauensis type strain (LLR-40K-21).</title>
        <authorList>
            <person name="Munk C."/>
            <person name="Lapidus A."/>
            <person name="Copeland A."/>
            <person name="Jando M."/>
            <person name="Mayilraj S."/>
            <person name="Glavina Del Rio T."/>
            <person name="Nolan M."/>
            <person name="Chen F."/>
            <person name="Lucas S."/>
            <person name="Tice H."/>
            <person name="Cheng J.F."/>
            <person name="Han C."/>
            <person name="Detter J.C."/>
            <person name="Bruce D."/>
            <person name="Goodwin L."/>
            <person name="Chain P."/>
            <person name="Pitluck S."/>
            <person name="Goker M."/>
            <person name="Ovchinikova G."/>
            <person name="Pati A."/>
            <person name="Ivanova N."/>
            <person name="Mavromatis K."/>
            <person name="Chen A."/>
            <person name="Palaniappan K."/>
            <person name="Land M."/>
            <person name="Hauser L."/>
            <person name="Chang Y.J."/>
            <person name="Jeffries C.D."/>
            <person name="Bristow J."/>
            <person name="Eisen J.A."/>
            <person name="Markowitz V."/>
            <person name="Hugenholtz P."/>
            <person name="Kyrpides N.C."/>
            <person name="Klenk H.P."/>
        </authorList>
    </citation>
    <scope>NUCLEOTIDE SEQUENCE [LARGE SCALE GENOMIC DNA]</scope>
    <source>
        <strain evidence="7">DSM 44728 / CIP 108903 / NRRL B-16338 / NBRC 102104 / LLR-40K-21</strain>
    </source>
</reference>
<dbReference type="SUPFAM" id="SSF46689">
    <property type="entry name" value="Homeodomain-like"/>
    <property type="match status" value="1"/>
</dbReference>
<dbReference type="InterPro" id="IPR036271">
    <property type="entry name" value="Tet_transcr_reg_TetR-rel_C_sf"/>
</dbReference>
<organism evidence="6 7">
    <name type="scientific">Stackebrandtia nassauensis (strain DSM 44728 / CIP 108903 / NRRL B-16338 / NBRC 102104 / LLR-40K-21)</name>
    <dbReference type="NCBI Taxonomy" id="446470"/>
    <lineage>
        <taxon>Bacteria</taxon>
        <taxon>Bacillati</taxon>
        <taxon>Actinomycetota</taxon>
        <taxon>Actinomycetes</taxon>
        <taxon>Glycomycetales</taxon>
        <taxon>Glycomycetaceae</taxon>
        <taxon>Stackebrandtia</taxon>
    </lineage>
</organism>
<dbReference type="HOGENOM" id="CLU_069356_25_6_11"/>
<sequence length="194" mass="21306">MTSHTRRPGTGPRQAERLYRVVLELLREHGFDELAIETVAQRAGVNKTTIYRWWPSKDALVADALIHSELLDLDVPDTGSLRGDLTALVRQVRLLLSGADTAPIATSVFAAAASRPELAGLTRDFFADRLSRERVVFERAIARGDIHPDTDVTLAVDLALGAVWTRVVLRQQDVGEAFDAEVTDLLLAGLTPRT</sequence>
<keyword evidence="1" id="KW-0805">Transcription regulation</keyword>
<feature type="DNA-binding region" description="H-T-H motif" evidence="4">
    <location>
        <begin position="35"/>
        <end position="54"/>
    </location>
</feature>
<dbReference type="Pfam" id="PF00440">
    <property type="entry name" value="TetR_N"/>
    <property type="match status" value="1"/>
</dbReference>
<keyword evidence="7" id="KW-1185">Reference proteome</keyword>
<dbReference type="InterPro" id="IPR011075">
    <property type="entry name" value="TetR_C"/>
</dbReference>
<dbReference type="Pfam" id="PF16859">
    <property type="entry name" value="TetR_C_11"/>
    <property type="match status" value="1"/>
</dbReference>
<evidence type="ECO:0000313" key="6">
    <source>
        <dbReference type="EMBL" id="ADD41232.1"/>
    </source>
</evidence>
<gene>
    <name evidence="6" type="ordered locus">Snas_1528</name>
</gene>
<feature type="domain" description="HTH tetR-type" evidence="5">
    <location>
        <begin position="12"/>
        <end position="72"/>
    </location>
</feature>
<dbReference type="PANTHER" id="PTHR30055:SF148">
    <property type="entry name" value="TETR-FAMILY TRANSCRIPTIONAL REGULATOR"/>
    <property type="match status" value="1"/>
</dbReference>
<keyword evidence="2 4" id="KW-0238">DNA-binding</keyword>
<dbReference type="AlphaFoldDB" id="D3PW75"/>
<dbReference type="RefSeq" id="WP_013016803.1">
    <property type="nucleotide sequence ID" value="NC_013947.1"/>
</dbReference>
<dbReference type="EMBL" id="CP001778">
    <property type="protein sequence ID" value="ADD41232.1"/>
    <property type="molecule type" value="Genomic_DNA"/>
</dbReference>
<dbReference type="STRING" id="446470.Snas_1528"/>
<dbReference type="PROSITE" id="PS50977">
    <property type="entry name" value="HTH_TETR_2"/>
    <property type="match status" value="1"/>
</dbReference>
<dbReference type="Gene3D" id="1.10.357.10">
    <property type="entry name" value="Tetracycline Repressor, domain 2"/>
    <property type="match status" value="1"/>
</dbReference>